<name>A0A409XH87_PSICY</name>
<keyword evidence="5 7" id="KW-0472">Membrane</keyword>
<dbReference type="Proteomes" id="UP000283269">
    <property type="component" value="Unassembled WGS sequence"/>
</dbReference>
<dbReference type="SUPFAM" id="SSF53448">
    <property type="entry name" value="Nucleotide-diphospho-sugar transferases"/>
    <property type="match status" value="1"/>
</dbReference>
<dbReference type="STRING" id="93625.A0A409XH87"/>
<feature type="transmembrane region" description="Helical" evidence="7">
    <location>
        <begin position="34"/>
        <end position="53"/>
    </location>
</feature>
<reference evidence="8 9" key="1">
    <citation type="journal article" date="2018" name="Evol. Lett.">
        <title>Horizontal gene cluster transfer increased hallucinogenic mushroom diversity.</title>
        <authorList>
            <person name="Reynolds H.T."/>
            <person name="Vijayakumar V."/>
            <person name="Gluck-Thaler E."/>
            <person name="Korotkin H.B."/>
            <person name="Matheny P.B."/>
            <person name="Slot J.C."/>
        </authorList>
    </citation>
    <scope>NUCLEOTIDE SEQUENCE [LARGE SCALE GENOMIC DNA]</scope>
    <source>
        <strain evidence="8 9">2631</strain>
    </source>
</reference>
<dbReference type="GO" id="GO:0035269">
    <property type="term" value="P:protein O-linked glycosylation via mannose"/>
    <property type="evidence" value="ECO:0007669"/>
    <property type="project" value="TreeGrafter"/>
</dbReference>
<evidence type="ECO:0000313" key="8">
    <source>
        <dbReference type="EMBL" id="PPQ90127.1"/>
    </source>
</evidence>
<gene>
    <name evidence="8" type="ORF">CVT25_012296</name>
</gene>
<evidence type="ECO:0000256" key="2">
    <source>
        <dbReference type="ARBA" id="ARBA00022692"/>
    </source>
</evidence>
<comment type="caution">
    <text evidence="8">The sequence shown here is derived from an EMBL/GenBank/DDBJ whole genome shotgun (WGS) entry which is preliminary data.</text>
</comment>
<proteinExistence type="predicted"/>
<dbReference type="EMBL" id="NHYD01001698">
    <property type="protein sequence ID" value="PPQ90127.1"/>
    <property type="molecule type" value="Genomic_DNA"/>
</dbReference>
<dbReference type="InterPro" id="IPR029044">
    <property type="entry name" value="Nucleotide-diphossugar_trans"/>
</dbReference>
<evidence type="ECO:0000256" key="4">
    <source>
        <dbReference type="ARBA" id="ARBA00022989"/>
    </source>
</evidence>
<keyword evidence="9" id="KW-1185">Reference proteome</keyword>
<sequence length="448" mass="50950">MSSLHNTPHLTLLGSAQHDIFNALCVHNRRRRSAYLVVVALSIALLVFAKEYFPPEQFFGSSAPTSAIDITTPNSEKHNLTDGQPPLPTATVEPVIFTLIMWSEDSALEGAILIKSIILYNTKPSDIHIICDDEAEEVLRSRLTLIQNPPRHIRVWFYKPSWQSMLDRVKREGSIATDHSAGLPGLMKLFIHEIIPPTVKKGIYIDTDAIFITDPSLLWNVFDTLRPETAFVMGSHPDQVAPEWNDASRICSCIMLLDLDKLRSLRLMDSSVYRALDDFPALSPVAFRAKYGEPSGEHGRYDNVRLGDQGYWWAIVDYRPDLFEPLSYDYEVTTCLLDTYSTGLGDDIITEDEEISRQSHVKGTPQEGHIILPKILHFNCLHGHVLYYEWPGWSNPNDGLTIRWGSAVAYHKGYKWIWFNQGQKHNSEHTLEMFTIANIKFADEIVEK</sequence>
<comment type="subcellular location">
    <subcellularLocation>
        <location evidence="1">Membrane</location>
        <topology evidence="1">Single-pass type II membrane protein</topology>
    </subcellularLocation>
</comment>
<evidence type="ECO:0008006" key="10">
    <source>
        <dbReference type="Google" id="ProtNLM"/>
    </source>
</evidence>
<accession>A0A409XH87</accession>
<dbReference type="InterPro" id="IPR051292">
    <property type="entry name" value="Xyl/GlcA_transferase"/>
</dbReference>
<dbReference type="Gene3D" id="3.90.550.10">
    <property type="entry name" value="Spore Coat Polysaccharide Biosynthesis Protein SpsA, Chain A"/>
    <property type="match status" value="1"/>
</dbReference>
<keyword evidence="6" id="KW-0325">Glycoprotein</keyword>
<keyword evidence="3" id="KW-0735">Signal-anchor</keyword>
<evidence type="ECO:0000256" key="3">
    <source>
        <dbReference type="ARBA" id="ARBA00022968"/>
    </source>
</evidence>
<evidence type="ECO:0000256" key="5">
    <source>
        <dbReference type="ARBA" id="ARBA00023136"/>
    </source>
</evidence>
<dbReference type="GO" id="GO:0042285">
    <property type="term" value="F:xylosyltransferase activity"/>
    <property type="evidence" value="ECO:0007669"/>
    <property type="project" value="TreeGrafter"/>
</dbReference>
<evidence type="ECO:0000256" key="6">
    <source>
        <dbReference type="ARBA" id="ARBA00023180"/>
    </source>
</evidence>
<dbReference type="PANTHER" id="PTHR12270:SF25">
    <property type="entry name" value="GLYCOSYLTRANSFERASE-LIKE PROTEIN LARGE"/>
    <property type="match status" value="1"/>
</dbReference>
<protein>
    <recommendedName>
        <fullName evidence="10">Glycosyltransferase family 8 protein</fullName>
    </recommendedName>
</protein>
<dbReference type="GO" id="GO:0016020">
    <property type="term" value="C:membrane"/>
    <property type="evidence" value="ECO:0007669"/>
    <property type="project" value="UniProtKB-SubCell"/>
</dbReference>
<evidence type="ECO:0000313" key="9">
    <source>
        <dbReference type="Proteomes" id="UP000283269"/>
    </source>
</evidence>
<dbReference type="InParanoid" id="A0A409XH87"/>
<evidence type="ECO:0000256" key="1">
    <source>
        <dbReference type="ARBA" id="ARBA00004606"/>
    </source>
</evidence>
<dbReference type="OrthoDB" id="411524at2759"/>
<dbReference type="PANTHER" id="PTHR12270">
    <property type="entry name" value="GLYCOSYLTRANSFERASE-RELATED"/>
    <property type="match status" value="1"/>
</dbReference>
<dbReference type="AlphaFoldDB" id="A0A409XH87"/>
<keyword evidence="4 7" id="KW-1133">Transmembrane helix</keyword>
<evidence type="ECO:0000256" key="7">
    <source>
        <dbReference type="SAM" id="Phobius"/>
    </source>
</evidence>
<dbReference type="GO" id="GO:0015020">
    <property type="term" value="F:glucuronosyltransferase activity"/>
    <property type="evidence" value="ECO:0007669"/>
    <property type="project" value="TreeGrafter"/>
</dbReference>
<keyword evidence="2 7" id="KW-0812">Transmembrane</keyword>
<organism evidence="8 9">
    <name type="scientific">Psilocybe cyanescens</name>
    <dbReference type="NCBI Taxonomy" id="93625"/>
    <lineage>
        <taxon>Eukaryota</taxon>
        <taxon>Fungi</taxon>
        <taxon>Dikarya</taxon>
        <taxon>Basidiomycota</taxon>
        <taxon>Agaricomycotina</taxon>
        <taxon>Agaricomycetes</taxon>
        <taxon>Agaricomycetidae</taxon>
        <taxon>Agaricales</taxon>
        <taxon>Agaricineae</taxon>
        <taxon>Strophariaceae</taxon>
        <taxon>Psilocybe</taxon>
    </lineage>
</organism>